<accession>A0A2M4D7W9</accession>
<protein>
    <submittedName>
        <fullName evidence="2">Putative secreted protein</fullName>
    </submittedName>
</protein>
<proteinExistence type="predicted"/>
<dbReference type="EMBL" id="GGFL01009494">
    <property type="protein sequence ID" value="MBW73672.1"/>
    <property type="molecule type" value="Transcribed_RNA"/>
</dbReference>
<dbReference type="AlphaFoldDB" id="A0A2M4D7W9"/>
<organism evidence="2">
    <name type="scientific">Anopheles darlingi</name>
    <name type="common">Mosquito</name>
    <dbReference type="NCBI Taxonomy" id="43151"/>
    <lineage>
        <taxon>Eukaryota</taxon>
        <taxon>Metazoa</taxon>
        <taxon>Ecdysozoa</taxon>
        <taxon>Arthropoda</taxon>
        <taxon>Hexapoda</taxon>
        <taxon>Insecta</taxon>
        <taxon>Pterygota</taxon>
        <taxon>Neoptera</taxon>
        <taxon>Endopterygota</taxon>
        <taxon>Diptera</taxon>
        <taxon>Nematocera</taxon>
        <taxon>Culicoidea</taxon>
        <taxon>Culicidae</taxon>
        <taxon>Anophelinae</taxon>
        <taxon>Anopheles</taxon>
    </lineage>
</organism>
<evidence type="ECO:0000313" key="2">
    <source>
        <dbReference type="EMBL" id="MBW73672.1"/>
    </source>
</evidence>
<feature type="signal peptide" evidence="1">
    <location>
        <begin position="1"/>
        <end position="25"/>
    </location>
</feature>
<name>A0A2M4D7W9_ANODA</name>
<evidence type="ECO:0000256" key="1">
    <source>
        <dbReference type="SAM" id="SignalP"/>
    </source>
</evidence>
<reference evidence="2" key="1">
    <citation type="submission" date="2018-01" db="EMBL/GenBank/DDBJ databases">
        <title>An insight into the sialome of Amazonian anophelines.</title>
        <authorList>
            <person name="Ribeiro J.M."/>
            <person name="Scarpassa V."/>
            <person name="Calvo E."/>
        </authorList>
    </citation>
    <scope>NUCLEOTIDE SEQUENCE</scope>
</reference>
<feature type="chain" id="PRO_5014882645" evidence="1">
    <location>
        <begin position="26"/>
        <end position="73"/>
    </location>
</feature>
<keyword evidence="1" id="KW-0732">Signal</keyword>
<sequence>MTSNRSGSSFSALVIIVLMRIFARCSPTAKVGLISFMCCISDPCWLSSIQDLMLYLCKLPLLAVTKIVVVSGS</sequence>